<gene>
    <name evidence="2" type="ORF">ACFPEN_32315</name>
</gene>
<evidence type="ECO:0000313" key="3">
    <source>
        <dbReference type="Proteomes" id="UP001595990"/>
    </source>
</evidence>
<comment type="caution">
    <text evidence="2">The sequence shown here is derived from an EMBL/GenBank/DDBJ whole genome shotgun (WGS) entry which is preliminary data.</text>
</comment>
<feature type="region of interest" description="Disordered" evidence="1">
    <location>
        <begin position="41"/>
        <end position="62"/>
    </location>
</feature>
<reference evidence="3" key="1">
    <citation type="journal article" date="2019" name="Int. J. Syst. Evol. Microbiol.">
        <title>The Global Catalogue of Microorganisms (GCM) 10K type strain sequencing project: providing services to taxonomists for standard genome sequencing and annotation.</title>
        <authorList>
            <consortium name="The Broad Institute Genomics Platform"/>
            <consortium name="The Broad Institute Genome Sequencing Center for Infectious Disease"/>
            <person name="Wu L."/>
            <person name="Ma J."/>
        </authorList>
    </citation>
    <scope>NUCLEOTIDE SEQUENCE [LARGE SCALE GENOMIC DNA]</scope>
    <source>
        <strain evidence="3">CECT 8064</strain>
    </source>
</reference>
<dbReference type="EMBL" id="JBHSFS010000022">
    <property type="protein sequence ID" value="MFC4517583.1"/>
    <property type="molecule type" value="Genomic_DNA"/>
</dbReference>
<dbReference type="RefSeq" id="WP_417924143.1">
    <property type="nucleotide sequence ID" value="NZ_JBHSFS010000022.1"/>
</dbReference>
<name>A0ABV9BU84_9ACTN</name>
<keyword evidence="3" id="KW-1185">Reference proteome</keyword>
<organism evidence="2 3">
    <name type="scientific">Streptomyces ehimensis</name>
    <dbReference type="NCBI Taxonomy" id="68195"/>
    <lineage>
        <taxon>Bacteria</taxon>
        <taxon>Bacillati</taxon>
        <taxon>Actinomycetota</taxon>
        <taxon>Actinomycetes</taxon>
        <taxon>Kitasatosporales</taxon>
        <taxon>Streptomycetaceae</taxon>
        <taxon>Streptomyces</taxon>
    </lineage>
</organism>
<dbReference type="Proteomes" id="UP001595990">
    <property type="component" value="Unassembled WGS sequence"/>
</dbReference>
<evidence type="ECO:0000313" key="2">
    <source>
        <dbReference type="EMBL" id="MFC4517583.1"/>
    </source>
</evidence>
<protein>
    <submittedName>
        <fullName evidence="2">Uncharacterized protein</fullName>
    </submittedName>
</protein>
<sequence>MVGCNGTRSAVHHAADIDLLSQDTTLSGWLADVELDNPPVAPLAATPGRPVRLGAGRGRRGG</sequence>
<proteinExistence type="predicted"/>
<evidence type="ECO:0000256" key="1">
    <source>
        <dbReference type="SAM" id="MobiDB-lite"/>
    </source>
</evidence>
<accession>A0ABV9BU84</accession>